<feature type="chain" id="PRO_5002635769" evidence="5">
    <location>
        <begin position="20"/>
        <end position="248"/>
    </location>
</feature>
<feature type="domain" description="Fibrinogen C-terminal" evidence="6">
    <location>
        <begin position="72"/>
        <end position="248"/>
    </location>
</feature>
<dbReference type="GO" id="GO:0005577">
    <property type="term" value="C:fibrinogen complex"/>
    <property type="evidence" value="ECO:0007669"/>
    <property type="project" value="TreeGrafter"/>
</dbReference>
<reference evidence="7" key="1">
    <citation type="submission" date="2004-09" db="EMBL/GenBank/DDBJ databases">
        <title>Plasma carcinolectins (CL5).</title>
        <authorList>
            <person name="Wang L."/>
            <person name="Zhu Y."/>
            <person name="Ho B."/>
            <person name="Ding J.L."/>
        </authorList>
    </citation>
    <scope>NUCLEOTIDE SEQUENCE</scope>
</reference>
<dbReference type="GO" id="GO:0030674">
    <property type="term" value="F:protein-macromolecule adaptor activity"/>
    <property type="evidence" value="ECO:0007669"/>
    <property type="project" value="TreeGrafter"/>
</dbReference>
<feature type="signal peptide" evidence="5">
    <location>
        <begin position="1"/>
        <end position="19"/>
    </location>
</feature>
<dbReference type="GO" id="GO:0034116">
    <property type="term" value="P:positive regulation of heterotypic cell-cell adhesion"/>
    <property type="evidence" value="ECO:0007669"/>
    <property type="project" value="TreeGrafter"/>
</dbReference>
<dbReference type="Pfam" id="PF00147">
    <property type="entry name" value="Fibrinogen_C"/>
    <property type="match status" value="1"/>
</dbReference>
<dbReference type="InterPro" id="IPR037579">
    <property type="entry name" value="FIB_ANG-like"/>
</dbReference>
<dbReference type="SMART" id="SM00186">
    <property type="entry name" value="FBG"/>
    <property type="match status" value="1"/>
</dbReference>
<dbReference type="AlphaFoldDB" id="A1KYQ5"/>
<dbReference type="EMBL" id="AY756509">
    <property type="protein sequence ID" value="AAX09662.1"/>
    <property type="molecule type" value="mRNA"/>
</dbReference>
<organism evidence="7">
    <name type="scientific">Carcinoscorpius rotundicauda</name>
    <name type="common">Mangrove horseshoe crab</name>
    <name type="synonym">Limulus rotundicauda</name>
    <dbReference type="NCBI Taxonomy" id="6848"/>
    <lineage>
        <taxon>Eukaryota</taxon>
        <taxon>Metazoa</taxon>
        <taxon>Ecdysozoa</taxon>
        <taxon>Arthropoda</taxon>
        <taxon>Chelicerata</taxon>
        <taxon>Merostomata</taxon>
        <taxon>Xiphosura</taxon>
        <taxon>Limulidae</taxon>
        <taxon>Carcinoscorpius</taxon>
    </lineage>
</organism>
<dbReference type="CDD" id="cd00087">
    <property type="entry name" value="FReD"/>
    <property type="match status" value="1"/>
</dbReference>
<evidence type="ECO:0000256" key="3">
    <source>
        <dbReference type="ARBA" id="ARBA00023157"/>
    </source>
</evidence>
<evidence type="ECO:0000313" key="7">
    <source>
        <dbReference type="EMBL" id="AAX09662.1"/>
    </source>
</evidence>
<name>A1KYQ5_CARRO</name>
<evidence type="ECO:0000256" key="5">
    <source>
        <dbReference type="SAM" id="SignalP"/>
    </source>
</evidence>
<protein>
    <submittedName>
        <fullName evidence="7">Plasma carcinolectin CL5B5</fullName>
    </submittedName>
</protein>
<comment type="subcellular location">
    <subcellularLocation>
        <location evidence="1">Secreted</location>
    </subcellularLocation>
</comment>
<dbReference type="PANTHER" id="PTHR47221:SF5">
    <property type="entry name" value="FIBRINOGEN C-TERMINAL DOMAIN-CONTAINING PROTEIN"/>
    <property type="match status" value="1"/>
</dbReference>
<dbReference type="InterPro" id="IPR036056">
    <property type="entry name" value="Fibrinogen-like_C"/>
</dbReference>
<dbReference type="InterPro" id="IPR014716">
    <property type="entry name" value="Fibrinogen_a/b/g_C_1"/>
</dbReference>
<keyword evidence="4" id="KW-0325">Glycoprotein</keyword>
<keyword evidence="3" id="KW-1015">Disulfide bond</keyword>
<keyword evidence="5" id="KW-0732">Signal</keyword>
<feature type="non-terminal residue" evidence="7">
    <location>
        <position position="248"/>
    </location>
</feature>
<evidence type="ECO:0000256" key="4">
    <source>
        <dbReference type="ARBA" id="ARBA00023180"/>
    </source>
</evidence>
<dbReference type="PROSITE" id="PS51406">
    <property type="entry name" value="FIBRINOGEN_C_2"/>
    <property type="match status" value="1"/>
</dbReference>
<evidence type="ECO:0000256" key="1">
    <source>
        <dbReference type="ARBA" id="ARBA00004613"/>
    </source>
</evidence>
<sequence>MKIFTVVALLLSINFPTESIQHFHTTCNDVGILEGIVDSMKELGEMAKQKIAAMEGQVCSKREGTYFYSIPENRKHIPSDCADVYYKGIRLSGIYEIWPRFLNHPVNVRCDMDNDNGGWTLIQRRGDFGENSDLFYQPWDIYKAGFGNLSKEFWLGNEHIFALSNQKKSVLRIDLKDFEGHSRYAEYSGFVVRSEVELFQMTYTTYKGDAGDSLDHHKGVPFSTKDMDNDNHKTHCSQRYKGGWWYNA</sequence>
<accession>A1KYQ5</accession>
<evidence type="ECO:0000259" key="6">
    <source>
        <dbReference type="PROSITE" id="PS51406"/>
    </source>
</evidence>
<proteinExistence type="evidence at transcript level"/>
<dbReference type="InterPro" id="IPR002181">
    <property type="entry name" value="Fibrinogen_a/b/g_C_dom"/>
</dbReference>
<evidence type="ECO:0000256" key="2">
    <source>
        <dbReference type="ARBA" id="ARBA00022525"/>
    </source>
</evidence>
<dbReference type="PANTHER" id="PTHR47221">
    <property type="entry name" value="FIBRINOGEN ALPHA CHAIN"/>
    <property type="match status" value="1"/>
</dbReference>
<keyword evidence="2" id="KW-0964">Secreted</keyword>
<dbReference type="NCBIfam" id="NF040941">
    <property type="entry name" value="GGGWT_bact"/>
    <property type="match status" value="1"/>
</dbReference>
<dbReference type="Gene3D" id="3.90.215.10">
    <property type="entry name" value="Gamma Fibrinogen, chain A, domain 1"/>
    <property type="match status" value="1"/>
</dbReference>
<dbReference type="GO" id="GO:0005201">
    <property type="term" value="F:extracellular matrix structural constituent"/>
    <property type="evidence" value="ECO:0007669"/>
    <property type="project" value="TreeGrafter"/>
</dbReference>
<dbReference type="SUPFAM" id="SSF56496">
    <property type="entry name" value="Fibrinogen C-terminal domain-like"/>
    <property type="match status" value="1"/>
</dbReference>